<dbReference type="InterPro" id="IPR013767">
    <property type="entry name" value="PAS_fold"/>
</dbReference>
<evidence type="ECO:0000256" key="2">
    <source>
        <dbReference type="ARBA" id="ARBA00012438"/>
    </source>
</evidence>
<dbReference type="FunFam" id="1.10.287.130:FF:000055">
    <property type="entry name" value="Two-component sensor histidine kinase"/>
    <property type="match status" value="1"/>
</dbReference>
<dbReference type="InterPro" id="IPR005467">
    <property type="entry name" value="His_kinase_dom"/>
</dbReference>
<keyword evidence="9" id="KW-0812">Transmembrane</keyword>
<keyword evidence="8" id="KW-0902">Two-component regulatory system</keyword>
<dbReference type="SUPFAM" id="SSF55874">
    <property type="entry name" value="ATPase domain of HSP90 chaperone/DNA topoisomerase II/histidine kinase"/>
    <property type="match status" value="1"/>
</dbReference>
<dbReference type="InterPro" id="IPR003594">
    <property type="entry name" value="HATPase_dom"/>
</dbReference>
<dbReference type="InterPro" id="IPR001610">
    <property type="entry name" value="PAC"/>
</dbReference>
<dbReference type="GO" id="GO:0000155">
    <property type="term" value="F:phosphorelay sensor kinase activity"/>
    <property type="evidence" value="ECO:0007669"/>
    <property type="project" value="InterPro"/>
</dbReference>
<keyword evidence="3" id="KW-0597">Phosphoprotein</keyword>
<dbReference type="PRINTS" id="PR00344">
    <property type="entry name" value="BCTRLSENSOR"/>
</dbReference>
<dbReference type="Pfam" id="PF00512">
    <property type="entry name" value="HisKA"/>
    <property type="match status" value="1"/>
</dbReference>
<keyword evidence="9" id="KW-1133">Transmembrane helix</keyword>
<dbReference type="Pfam" id="PF02518">
    <property type="entry name" value="HATPase_c"/>
    <property type="match status" value="1"/>
</dbReference>
<keyword evidence="9" id="KW-0472">Membrane</keyword>
<evidence type="ECO:0000313" key="13">
    <source>
        <dbReference type="EMBL" id="CAB3769993.1"/>
    </source>
</evidence>
<dbReference type="InterPro" id="IPR035965">
    <property type="entry name" value="PAS-like_dom_sf"/>
</dbReference>
<keyword evidence="5" id="KW-0547">Nucleotide-binding</keyword>
<dbReference type="SMART" id="SM00091">
    <property type="entry name" value="PAS"/>
    <property type="match status" value="1"/>
</dbReference>
<dbReference type="EC" id="2.7.13.3" evidence="2"/>
<dbReference type="SMART" id="SM00387">
    <property type="entry name" value="HATPase_c"/>
    <property type="match status" value="1"/>
</dbReference>
<evidence type="ECO:0000256" key="5">
    <source>
        <dbReference type="ARBA" id="ARBA00022741"/>
    </source>
</evidence>
<dbReference type="AlphaFoldDB" id="A0A6J5EUT9"/>
<evidence type="ECO:0000256" key="1">
    <source>
        <dbReference type="ARBA" id="ARBA00000085"/>
    </source>
</evidence>
<evidence type="ECO:0000256" key="4">
    <source>
        <dbReference type="ARBA" id="ARBA00022679"/>
    </source>
</evidence>
<comment type="catalytic activity">
    <reaction evidence="1">
        <text>ATP + protein L-histidine = ADP + protein N-phospho-L-histidine.</text>
        <dbReference type="EC" id="2.7.13.3"/>
    </reaction>
</comment>
<dbReference type="InterPro" id="IPR003661">
    <property type="entry name" value="HisK_dim/P_dom"/>
</dbReference>
<dbReference type="Gene3D" id="3.30.450.20">
    <property type="entry name" value="PAS domain"/>
    <property type="match status" value="1"/>
</dbReference>
<evidence type="ECO:0000259" key="12">
    <source>
        <dbReference type="PROSITE" id="PS50113"/>
    </source>
</evidence>
<dbReference type="PROSITE" id="PS50112">
    <property type="entry name" value="PAS"/>
    <property type="match status" value="1"/>
</dbReference>
<dbReference type="SMART" id="SM00086">
    <property type="entry name" value="PAC"/>
    <property type="match status" value="1"/>
</dbReference>
<evidence type="ECO:0000256" key="7">
    <source>
        <dbReference type="ARBA" id="ARBA00022840"/>
    </source>
</evidence>
<dbReference type="InterPro" id="IPR036097">
    <property type="entry name" value="HisK_dim/P_sf"/>
</dbReference>
<keyword evidence="14" id="KW-1185">Reference proteome</keyword>
<evidence type="ECO:0000256" key="3">
    <source>
        <dbReference type="ARBA" id="ARBA00022553"/>
    </source>
</evidence>
<dbReference type="PANTHER" id="PTHR43065:SF10">
    <property type="entry name" value="PEROXIDE STRESS-ACTIVATED HISTIDINE KINASE MAK3"/>
    <property type="match status" value="1"/>
</dbReference>
<feature type="transmembrane region" description="Helical" evidence="9">
    <location>
        <begin position="45"/>
        <end position="64"/>
    </location>
</feature>
<protein>
    <recommendedName>
        <fullName evidence="2">histidine kinase</fullName>
        <ecNumber evidence="2">2.7.13.3</ecNumber>
    </recommendedName>
</protein>
<evidence type="ECO:0000259" key="11">
    <source>
        <dbReference type="PROSITE" id="PS50112"/>
    </source>
</evidence>
<dbReference type="PROSITE" id="PS50113">
    <property type="entry name" value="PAC"/>
    <property type="match status" value="1"/>
</dbReference>
<dbReference type="EMBL" id="CADIKF010000067">
    <property type="protein sequence ID" value="CAB3769993.1"/>
    <property type="molecule type" value="Genomic_DNA"/>
</dbReference>
<dbReference type="GO" id="GO:0006355">
    <property type="term" value="P:regulation of DNA-templated transcription"/>
    <property type="evidence" value="ECO:0007669"/>
    <property type="project" value="InterPro"/>
</dbReference>
<organism evidence="13 14">
    <name type="scientific">Paraburkholderia solisilvae</name>
    <dbReference type="NCBI Taxonomy" id="624376"/>
    <lineage>
        <taxon>Bacteria</taxon>
        <taxon>Pseudomonadati</taxon>
        <taxon>Pseudomonadota</taxon>
        <taxon>Betaproteobacteria</taxon>
        <taxon>Burkholderiales</taxon>
        <taxon>Burkholderiaceae</taxon>
        <taxon>Paraburkholderia</taxon>
    </lineage>
</organism>
<proteinExistence type="predicted"/>
<feature type="domain" description="Histidine kinase" evidence="10">
    <location>
        <begin position="244"/>
        <end position="460"/>
    </location>
</feature>
<dbReference type="SUPFAM" id="SSF47384">
    <property type="entry name" value="Homodimeric domain of signal transducing histidine kinase"/>
    <property type="match status" value="1"/>
</dbReference>
<evidence type="ECO:0000256" key="9">
    <source>
        <dbReference type="SAM" id="Phobius"/>
    </source>
</evidence>
<keyword evidence="6 13" id="KW-0418">Kinase</keyword>
<dbReference type="InterPro" id="IPR004358">
    <property type="entry name" value="Sig_transdc_His_kin-like_C"/>
</dbReference>
<dbReference type="PANTHER" id="PTHR43065">
    <property type="entry name" value="SENSOR HISTIDINE KINASE"/>
    <property type="match status" value="1"/>
</dbReference>
<dbReference type="Proteomes" id="UP000494329">
    <property type="component" value="Unassembled WGS sequence"/>
</dbReference>
<name>A0A6J5EUT9_9BURK</name>
<dbReference type="NCBIfam" id="TIGR00229">
    <property type="entry name" value="sensory_box"/>
    <property type="match status" value="1"/>
</dbReference>
<feature type="domain" description="PAC" evidence="12">
    <location>
        <begin position="170"/>
        <end position="224"/>
    </location>
</feature>
<dbReference type="GO" id="GO:0005524">
    <property type="term" value="F:ATP binding"/>
    <property type="evidence" value="ECO:0007669"/>
    <property type="project" value="UniProtKB-KW"/>
</dbReference>
<dbReference type="SUPFAM" id="SSF55785">
    <property type="entry name" value="PYP-like sensor domain (PAS domain)"/>
    <property type="match status" value="1"/>
</dbReference>
<keyword evidence="7" id="KW-0067">ATP-binding</keyword>
<keyword evidence="4 13" id="KW-0808">Transferase</keyword>
<dbReference type="Pfam" id="PF00989">
    <property type="entry name" value="PAS"/>
    <property type="match status" value="1"/>
</dbReference>
<dbReference type="InterPro" id="IPR000700">
    <property type="entry name" value="PAS-assoc_C"/>
</dbReference>
<dbReference type="InterPro" id="IPR036890">
    <property type="entry name" value="HATPase_C_sf"/>
</dbReference>
<evidence type="ECO:0000256" key="8">
    <source>
        <dbReference type="ARBA" id="ARBA00023012"/>
    </source>
</evidence>
<dbReference type="Gene3D" id="3.30.565.10">
    <property type="entry name" value="Histidine kinase-like ATPase, C-terminal domain"/>
    <property type="match status" value="1"/>
</dbReference>
<evidence type="ECO:0000259" key="10">
    <source>
        <dbReference type="PROSITE" id="PS50109"/>
    </source>
</evidence>
<evidence type="ECO:0000313" key="14">
    <source>
        <dbReference type="Proteomes" id="UP000494329"/>
    </source>
</evidence>
<evidence type="ECO:0000256" key="6">
    <source>
        <dbReference type="ARBA" id="ARBA00022777"/>
    </source>
</evidence>
<dbReference type="CDD" id="cd00082">
    <property type="entry name" value="HisKA"/>
    <property type="match status" value="1"/>
</dbReference>
<dbReference type="CDD" id="cd00130">
    <property type="entry name" value="PAS"/>
    <property type="match status" value="1"/>
</dbReference>
<dbReference type="PROSITE" id="PS50109">
    <property type="entry name" value="HIS_KIN"/>
    <property type="match status" value="1"/>
</dbReference>
<feature type="domain" description="PAS" evidence="11">
    <location>
        <begin position="100"/>
        <end position="170"/>
    </location>
</feature>
<sequence>MLAIATAALAAVIFTIDTIVVLDIAVATLYVVVVLSAARFCKPRGLVLVGVGCVGLSIISWALVPPTHPTAETIINECISMASIGLVTALALHAQKAVSTLRNQASLLDLSHDPVFSRRMDGKILYWNRGAEVLYGFKRAEALGAVAHTLLQTTFVTPIEQIMSTLLREGHWEGELINRKADGTSVVVTTRWSLQRDNAGQPSLILETSNDVSERKRMEDALQQARSDLARLNRVLVAGEMTASIAHEVNQPIAAVVTNAHAGLRWLNAQPPTLEEVRQALTRIAEDGRRAGEVVSRVRALFRKVPPRIERWDLNESIGEAATLTRPELLRNGVVLRRDFSDGVLLVKGDRVQVQQVLINLIVNAVESMNEVHDRPRELTIRTAKVDSGIATIEARDTGAGFEPAHLDRLFQPFYTTKAEGIGLGLAISRSIVEAHGGRLEAAPNKPHGAIFRFTLPTEKSPCKSGGTAFEQLD</sequence>
<accession>A0A6J5EUT9</accession>
<reference evidence="13 14" key="1">
    <citation type="submission" date="2020-04" db="EMBL/GenBank/DDBJ databases">
        <authorList>
            <person name="De Canck E."/>
        </authorList>
    </citation>
    <scope>NUCLEOTIDE SEQUENCE [LARGE SCALE GENOMIC DNA]</scope>
    <source>
        <strain evidence="13 14">LMG 29739</strain>
    </source>
</reference>
<dbReference type="InterPro" id="IPR000014">
    <property type="entry name" value="PAS"/>
</dbReference>
<dbReference type="SMART" id="SM00388">
    <property type="entry name" value="HisKA"/>
    <property type="match status" value="1"/>
</dbReference>
<feature type="transmembrane region" description="Helical" evidence="9">
    <location>
        <begin position="6"/>
        <end position="33"/>
    </location>
</feature>
<dbReference type="Gene3D" id="1.10.287.130">
    <property type="match status" value="1"/>
</dbReference>
<gene>
    <name evidence="13" type="primary">sasA_22</name>
    <name evidence="13" type="ORF">LMG29739_05676</name>
</gene>